<keyword evidence="2" id="KW-1185">Reference proteome</keyword>
<sequence>MSQPFRRITRRTMLRGLGVAMGLPWLEAMQPAAARAIEGGGAWRPPVRMACLFVPNGVNPHAWTPEGIGRDFELSPILAPLAEHKDDLLVLTNLMNRATDTGDGHYVKTAGWLTGTTITRTTGSDLDSGGVSIDQLAASRIGHMTPLPSLELGVDPVTRGVDTNVGYTRLYGSHISWSTPTTPLAKEINPKLAFDRLFRSQAAESSGNIEDDRSVLDLVMEDARALRSRVGHADRLKIDEYLDSVRAVETRIAFDAEGRRARYLDDPDARRDIEALGGRIDTYVHDAGHLQERELDHTEHVRLMLDLLVLAFQTDSTRIGTFMFGNAVSGKDFSFLDGVRGGFHQLSHHENDDEKLEQYKRINAWHSAQLSYMLGRMRQVREGDGTLLDNAMVLFGSGLRDGNRHDPHNLPILLAGRGGGTLATGRHLRFGKDTPLCNLFVSMLDRVGTPVERFADSTGPLPGLDNPDFVPVVSG</sequence>
<dbReference type="Pfam" id="PF07586">
    <property type="entry name" value="HXXSHH"/>
    <property type="match status" value="1"/>
</dbReference>
<dbReference type="OrthoDB" id="9146593at2"/>
<organism evidence="1 2">
    <name type="scientific">Tautonia sociabilis</name>
    <dbReference type="NCBI Taxonomy" id="2080755"/>
    <lineage>
        <taxon>Bacteria</taxon>
        <taxon>Pseudomonadati</taxon>
        <taxon>Planctomycetota</taxon>
        <taxon>Planctomycetia</taxon>
        <taxon>Isosphaerales</taxon>
        <taxon>Isosphaeraceae</taxon>
        <taxon>Tautonia</taxon>
    </lineage>
</organism>
<accession>A0A432MLL7</accession>
<name>A0A432MLL7_9BACT</name>
<dbReference type="PROSITE" id="PS51318">
    <property type="entry name" value="TAT"/>
    <property type="match status" value="1"/>
</dbReference>
<dbReference type="AlphaFoldDB" id="A0A432MLL7"/>
<protein>
    <submittedName>
        <fullName evidence="1">DUF1552 domain-containing protein</fullName>
    </submittedName>
</protein>
<dbReference type="Proteomes" id="UP000280296">
    <property type="component" value="Unassembled WGS sequence"/>
</dbReference>
<dbReference type="EMBL" id="RYZH01000012">
    <property type="protein sequence ID" value="RUL88314.1"/>
    <property type="molecule type" value="Genomic_DNA"/>
</dbReference>
<reference evidence="1 2" key="1">
    <citation type="submission" date="2018-12" db="EMBL/GenBank/DDBJ databases">
        <authorList>
            <person name="Toschakov S.V."/>
        </authorList>
    </citation>
    <scope>NUCLEOTIDE SEQUENCE [LARGE SCALE GENOMIC DNA]</scope>
    <source>
        <strain evidence="1 2">GM2012</strain>
    </source>
</reference>
<comment type="caution">
    <text evidence="1">The sequence shown here is derived from an EMBL/GenBank/DDBJ whole genome shotgun (WGS) entry which is preliminary data.</text>
</comment>
<proteinExistence type="predicted"/>
<dbReference type="InterPro" id="IPR011447">
    <property type="entry name" value="DUF1552"/>
</dbReference>
<reference evidence="1 2" key="2">
    <citation type="submission" date="2019-01" db="EMBL/GenBank/DDBJ databases">
        <title>Tautonia sociabilis, a novel thermotolerant planctomycete of Isosphaeraceae family, isolated from a 4000 m deep subterranean habitat.</title>
        <authorList>
            <person name="Kovaleva O.L."/>
            <person name="Elcheninov A.G."/>
            <person name="Van Heerden E."/>
            <person name="Toshchakov S.V."/>
            <person name="Novikov A."/>
            <person name="Bonch-Osmolovskaya E.A."/>
            <person name="Kublanov I.V."/>
        </authorList>
    </citation>
    <scope>NUCLEOTIDE SEQUENCE [LARGE SCALE GENOMIC DNA]</scope>
    <source>
        <strain evidence="1 2">GM2012</strain>
    </source>
</reference>
<evidence type="ECO:0000313" key="2">
    <source>
        <dbReference type="Proteomes" id="UP000280296"/>
    </source>
</evidence>
<dbReference type="RefSeq" id="WP_126724828.1">
    <property type="nucleotide sequence ID" value="NZ_RYZH01000012.1"/>
</dbReference>
<gene>
    <name evidence="1" type="ORF">TsocGM_08250</name>
</gene>
<evidence type="ECO:0000313" key="1">
    <source>
        <dbReference type="EMBL" id="RUL88314.1"/>
    </source>
</evidence>
<dbReference type="InterPro" id="IPR006311">
    <property type="entry name" value="TAT_signal"/>
</dbReference>